<gene>
    <name evidence="1" type="ORF">TRFO_04155</name>
</gene>
<dbReference type="AlphaFoldDB" id="A0A1J4KMP7"/>
<dbReference type="EMBL" id="MLAK01000605">
    <property type="protein sequence ID" value="OHT10653.1"/>
    <property type="molecule type" value="Genomic_DNA"/>
</dbReference>
<evidence type="ECO:0000313" key="1">
    <source>
        <dbReference type="EMBL" id="OHT10653.1"/>
    </source>
</evidence>
<dbReference type="RefSeq" id="XP_068363789.1">
    <property type="nucleotide sequence ID" value="XM_068491724.1"/>
</dbReference>
<accession>A0A1J4KMP7</accession>
<protein>
    <submittedName>
        <fullName evidence="1">Uncharacterized protein</fullName>
    </submittedName>
</protein>
<name>A0A1J4KMP7_9EUKA</name>
<sequence>MNENIRRLDRLLIFNNDYGSNTNNSQLVLNSINLLDLLKPPTPIQIVVESSKTMFNNIMNMKKEEVNAFSEQFPYLDIYNLILDCENEDLMEYLFLSICSMTKGYDFDPEDFISPSILMSLIIFTDNPKFSCFAFYLLSVLYLSCHTLIKIYDEYGIIHKLGIDPIDVTKAQFIRLACVFPRTEEICEKLPNLVIKLLCSNDENIIQDGLTACLALKLNCENEKFRLSAVPILEFVLNNLNRFVSIKSLKFQTKFLNFLASIDCEIPHSLIPFIFNILQIKISGIENENGQKEFINDVEDNEIINACSFLLFSTYSKWKDFINIDNLFNLLLPRAINAPIDHQRNLFYTLLTYSDYPHLIIPPMLEMIVNYLNYEQLSFPCMKALLNILMTAENPIELFGPLINDIITAISSDSIYENEEYASLANQIIEIIDPQV</sequence>
<evidence type="ECO:0000313" key="2">
    <source>
        <dbReference type="Proteomes" id="UP000179807"/>
    </source>
</evidence>
<dbReference type="SUPFAM" id="SSF48371">
    <property type="entry name" value="ARM repeat"/>
    <property type="match status" value="1"/>
</dbReference>
<organism evidence="1 2">
    <name type="scientific">Tritrichomonas foetus</name>
    <dbReference type="NCBI Taxonomy" id="1144522"/>
    <lineage>
        <taxon>Eukaryota</taxon>
        <taxon>Metamonada</taxon>
        <taxon>Parabasalia</taxon>
        <taxon>Tritrichomonadida</taxon>
        <taxon>Tritrichomonadidae</taxon>
        <taxon>Tritrichomonas</taxon>
    </lineage>
</organism>
<dbReference type="GeneID" id="94826428"/>
<dbReference type="Proteomes" id="UP000179807">
    <property type="component" value="Unassembled WGS sequence"/>
</dbReference>
<dbReference type="VEuPathDB" id="TrichDB:TRFO_04155"/>
<dbReference type="InterPro" id="IPR016024">
    <property type="entry name" value="ARM-type_fold"/>
</dbReference>
<keyword evidence="2" id="KW-1185">Reference proteome</keyword>
<comment type="caution">
    <text evidence="1">The sequence shown here is derived from an EMBL/GenBank/DDBJ whole genome shotgun (WGS) entry which is preliminary data.</text>
</comment>
<proteinExistence type="predicted"/>
<reference evidence="1" key="1">
    <citation type="submission" date="2016-10" db="EMBL/GenBank/DDBJ databases">
        <authorList>
            <person name="Benchimol M."/>
            <person name="Almeida L.G."/>
            <person name="Vasconcelos A.T."/>
            <person name="Perreira-Neves A."/>
            <person name="Rosa I.A."/>
            <person name="Tasca T."/>
            <person name="Bogo M.R."/>
            <person name="de Souza W."/>
        </authorList>
    </citation>
    <scope>NUCLEOTIDE SEQUENCE [LARGE SCALE GENOMIC DNA]</scope>
    <source>
        <strain evidence="1">K</strain>
    </source>
</reference>